<dbReference type="Pfam" id="PF00023">
    <property type="entry name" value="Ank"/>
    <property type="match status" value="1"/>
</dbReference>
<dbReference type="Pfam" id="PF12796">
    <property type="entry name" value="Ank_2"/>
    <property type="match status" value="2"/>
</dbReference>
<dbReference type="Gene3D" id="1.25.40.20">
    <property type="entry name" value="Ankyrin repeat-containing domain"/>
    <property type="match status" value="2"/>
</dbReference>
<evidence type="ECO:0000259" key="3">
    <source>
        <dbReference type="Pfam" id="PF07919"/>
    </source>
</evidence>
<feature type="compositionally biased region" description="Polar residues" evidence="2">
    <location>
        <begin position="37"/>
        <end position="47"/>
    </location>
</feature>
<evidence type="ECO:0000313" key="6">
    <source>
        <dbReference type="Proteomes" id="UP000281677"/>
    </source>
</evidence>
<dbReference type="InterPro" id="IPR012880">
    <property type="entry name" value="Gryzun"/>
</dbReference>
<keyword evidence="1" id="KW-0040">ANK repeat</keyword>
<dbReference type="SUPFAM" id="SSF48403">
    <property type="entry name" value="Ankyrin repeat"/>
    <property type="match status" value="1"/>
</dbReference>
<dbReference type="Proteomes" id="UP000281677">
    <property type="component" value="Unassembled WGS sequence"/>
</dbReference>
<dbReference type="OrthoDB" id="6278596at2759"/>
<comment type="caution">
    <text evidence="5">The sequence shown here is derived from an EMBL/GenBank/DDBJ whole genome shotgun (WGS) entry which is preliminary data.</text>
</comment>
<dbReference type="SMART" id="SM00248">
    <property type="entry name" value="ANK"/>
    <property type="match status" value="6"/>
</dbReference>
<feature type="region of interest" description="Disordered" evidence="2">
    <location>
        <begin position="94"/>
        <end position="132"/>
    </location>
</feature>
<dbReference type="Pfam" id="PF11817">
    <property type="entry name" value="Foie-gras_1"/>
    <property type="match status" value="1"/>
</dbReference>
<dbReference type="PANTHER" id="PTHR14374:SF0">
    <property type="entry name" value="TRAFFICKING PROTEIN PARTICLE COMPLEX SUBUNIT 11"/>
    <property type="match status" value="1"/>
</dbReference>
<feature type="domain" description="Gryzun putative trafficking through Golgi" evidence="3">
    <location>
        <begin position="657"/>
        <end position="1195"/>
    </location>
</feature>
<accession>A0A3M7JD15</accession>
<name>A0A3M7JD15_HORWE</name>
<evidence type="ECO:0000259" key="4">
    <source>
        <dbReference type="Pfam" id="PF11817"/>
    </source>
</evidence>
<reference evidence="5 6" key="1">
    <citation type="journal article" date="2018" name="BMC Genomics">
        <title>Genomic evidence for intraspecific hybridization in a clonal and extremely halotolerant yeast.</title>
        <authorList>
            <person name="Gostincar C."/>
            <person name="Stajich J.E."/>
            <person name="Zupancic J."/>
            <person name="Zalar P."/>
            <person name="Gunde-Cimerman N."/>
        </authorList>
    </citation>
    <scope>NUCLEOTIDE SEQUENCE [LARGE SCALE GENOMIC DNA]</scope>
    <source>
        <strain evidence="5 6">EXF-120</strain>
    </source>
</reference>
<feature type="repeat" description="ANK" evidence="1">
    <location>
        <begin position="1399"/>
        <end position="1431"/>
    </location>
</feature>
<evidence type="ECO:0000256" key="1">
    <source>
        <dbReference type="PROSITE-ProRule" id="PRU00023"/>
    </source>
</evidence>
<dbReference type="InterPro" id="IPR002110">
    <property type="entry name" value="Ankyrin_rpt"/>
</dbReference>
<feature type="domain" description="Trafficking protein particle complex subunit 11" evidence="4">
    <location>
        <begin position="345"/>
        <end position="624"/>
    </location>
</feature>
<sequence length="1464" mass="162611">MEAYPAPYVQHELPLVYLSGLGEQEDSLDTAPLPRQESGSRVTTNAETCTDERAQQLLKELMKHDGSSRAWNSEALPGPTASLHYRMKPISRSFNLPPRKAAPLPQAPSEEGKTTPPRHTELHSTLSPLSPGSPIYPEGIMTPLWFTKHQHLVPSLVIAFFKVHGNDNAARNEQVQTDINAIRGALGRSGYKTRLSVVLLSDKSILDAPELEEHISAIRRATTMDPKTGLFFMPPMSSSAEIATFVRSLLSTLQPLVVEHYRDLTKHARRKKARGGSASLASSVERGGRSLSASGWNVRYEIKQGVFAEFRQEMDVAERHFSAAIEELCSSEGLLETKPSWSSIWNDARLLCDVVALRVVRCQLWVGQTTGAVISWLNYKARTKDLVDRRGMGCSTYGWFAWEARWAEIMGQLIRRASPPAFQPSDEAVPTSAEFSAMRTHLPPEKALATERIAPFEQLHHPGYWFILAFEATVARRAKALDISEEDRISPDQTPASAVAQRSRNYDTYLAPLPHEEFALPLEGGHDHHLNILEKLAGEANKEFDARGQHRSAKRIMFELAQELIKATRHSKALDLLVPLWENASSCDSLWNNLYHPLLQATHECALHASNAGVFLSTAWELLSFEGSQLSRSKKSLTDYIRDQIPTQGKLTTKTNASRHLSPVQISLAFAEKETHVGELVGCQVSLCSRSTLGAAPLIVSRVDVAFTDGRTVSISHEKDASSASARPMISNLPSIAGSETSASVKADLSLLRSETRLFNFFLGFREANVVRIRDATITLDTDAFNLQHTFDEDNLLRSRAVHVGNEEKAEQYMLPWSDTFSVTVLPKPPKLQMAMHGLHRQYYVDERIALELELKNGEEESINATAIVRQTGKSDSPLSIQWNEQNALSGEVAVGKVERDASRNISINIDAILDPAMLSFEVEVRYYLTSEPDTPLMKVLVTELNISRPFEAKYNFGPLLHSDPWPSYFNLSAQEEEGRAEGLPHRWRLGADLKSNAEDELSIRSANVTVDQVSDSTVCDIAKSDLAKMHALRRNETMPVESEFVTRKASLDDRRPMEVELSLVIKWTRKEGTKETTTRLPVPRLQLPSSEPRVLCTVEDDASEEDEVMLHYHLENPSSHFLTFALTMEASDAFAFSGAKYRALSIAPLSRLRVDYRLVVHDRDEDRSHEDQNSGLWVWPVLQVVDSYYQKTLKRRGSSRSIDLRHPQAPDSNATARSAGQFEMDADAHKSKFAIHAAARDGQTRLVESLLNADKRLANRRDDDDRLPIHWAASSNQLPIVEILADQKDFDVDAQDGAGWTPLMIAASLKDAEPLVDFLLSKGADVNAKTNNGQVALHFTASKSNIDVARKLIEHKATARVKDKRGQLPLHRSAAVGHVPLIKLMLDNRSPVSATDMDGSTALHHAIAEGHGDAAVVLLKAGAETDKRDGSGMLAIDLAPDAKVRDYIERAAQEEGIELSPTN</sequence>
<feature type="repeat" description="ANK" evidence="1">
    <location>
        <begin position="1299"/>
        <end position="1332"/>
    </location>
</feature>
<evidence type="ECO:0000313" key="5">
    <source>
        <dbReference type="EMBL" id="RMZ35609.1"/>
    </source>
</evidence>
<feature type="repeat" description="ANK" evidence="1">
    <location>
        <begin position="1333"/>
        <end position="1365"/>
    </location>
</feature>
<organism evidence="5 6">
    <name type="scientific">Hortaea werneckii</name>
    <name type="common">Black yeast</name>
    <name type="synonym">Cladosporium werneckii</name>
    <dbReference type="NCBI Taxonomy" id="91943"/>
    <lineage>
        <taxon>Eukaryota</taxon>
        <taxon>Fungi</taxon>
        <taxon>Dikarya</taxon>
        <taxon>Ascomycota</taxon>
        <taxon>Pezizomycotina</taxon>
        <taxon>Dothideomycetes</taxon>
        <taxon>Dothideomycetidae</taxon>
        <taxon>Mycosphaerellales</taxon>
        <taxon>Teratosphaeriaceae</taxon>
        <taxon>Hortaea</taxon>
    </lineage>
</organism>
<dbReference type="InterPro" id="IPR021773">
    <property type="entry name" value="TPC11"/>
</dbReference>
<proteinExistence type="predicted"/>
<feature type="region of interest" description="Disordered" evidence="2">
    <location>
        <begin position="25"/>
        <end position="47"/>
    </location>
</feature>
<dbReference type="PROSITE" id="PS50297">
    <property type="entry name" value="ANK_REP_REGION"/>
    <property type="match status" value="4"/>
</dbReference>
<dbReference type="VEuPathDB" id="FungiDB:BTJ68_10805"/>
<dbReference type="InterPro" id="IPR036770">
    <property type="entry name" value="Ankyrin_rpt-contain_sf"/>
</dbReference>
<dbReference type="PANTHER" id="PTHR14374">
    <property type="entry name" value="FOIE GRAS"/>
    <property type="match status" value="1"/>
</dbReference>
<protein>
    <submittedName>
        <fullName evidence="5">Uncharacterized protein</fullName>
    </submittedName>
</protein>
<evidence type="ECO:0000256" key="2">
    <source>
        <dbReference type="SAM" id="MobiDB-lite"/>
    </source>
</evidence>
<dbReference type="EMBL" id="QWIT01000003">
    <property type="protein sequence ID" value="RMZ35609.1"/>
    <property type="molecule type" value="Genomic_DNA"/>
</dbReference>
<feature type="compositionally biased region" description="Basic and acidic residues" evidence="2">
    <location>
        <begin position="110"/>
        <end position="122"/>
    </location>
</feature>
<dbReference type="Pfam" id="PF07919">
    <property type="entry name" value="Gryzun"/>
    <property type="match status" value="1"/>
</dbReference>
<gene>
    <name evidence="5" type="ORF">D0859_00270</name>
</gene>
<dbReference type="PROSITE" id="PS50088">
    <property type="entry name" value="ANK_REPEAT"/>
    <property type="match status" value="4"/>
</dbReference>
<feature type="repeat" description="ANK" evidence="1">
    <location>
        <begin position="1366"/>
        <end position="1398"/>
    </location>
</feature>